<dbReference type="Proteomes" id="UP001179181">
    <property type="component" value="Unassembled WGS sequence"/>
</dbReference>
<protein>
    <recommendedName>
        <fullName evidence="3">Four helix bundle protein</fullName>
    </recommendedName>
</protein>
<evidence type="ECO:0000313" key="1">
    <source>
        <dbReference type="EMBL" id="NIJ55023.1"/>
    </source>
</evidence>
<proteinExistence type="predicted"/>
<keyword evidence="2" id="KW-1185">Reference proteome</keyword>
<gene>
    <name evidence="1" type="ORF">FHS68_004210</name>
</gene>
<accession>A0ABX0UPU9</accession>
<reference evidence="1 2" key="1">
    <citation type="submission" date="2020-03" db="EMBL/GenBank/DDBJ databases">
        <title>Genomic Encyclopedia of Type Strains, Phase IV (KMG-IV): sequencing the most valuable type-strain genomes for metagenomic binning, comparative biology and taxonomic classification.</title>
        <authorList>
            <person name="Goeker M."/>
        </authorList>
    </citation>
    <scope>NUCLEOTIDE SEQUENCE [LARGE SCALE GENOMIC DNA]</scope>
    <source>
        <strain evidence="1 2">DSM 102865</strain>
    </source>
</reference>
<evidence type="ECO:0000313" key="2">
    <source>
        <dbReference type="Proteomes" id="UP001179181"/>
    </source>
</evidence>
<dbReference type="EMBL" id="JAASQJ010000004">
    <property type="protein sequence ID" value="NIJ55023.1"/>
    <property type="molecule type" value="Genomic_DNA"/>
</dbReference>
<comment type="caution">
    <text evidence="1">The sequence shown here is derived from an EMBL/GenBank/DDBJ whole genome shotgun (WGS) entry which is preliminary data.</text>
</comment>
<name>A0ABX0UPU9_9BACT</name>
<sequence>MDLFQWRMLRAALQQGLRDNWKWLTADEIDKILDQVSKLTKIIDLLEGRE</sequence>
<dbReference type="RefSeq" id="WP_167274207.1">
    <property type="nucleotide sequence ID" value="NZ_JAASQJ010000004.1"/>
</dbReference>
<organism evidence="1 2">
    <name type="scientific">Dyadobacter arcticus</name>
    <dbReference type="NCBI Taxonomy" id="1078754"/>
    <lineage>
        <taxon>Bacteria</taxon>
        <taxon>Pseudomonadati</taxon>
        <taxon>Bacteroidota</taxon>
        <taxon>Cytophagia</taxon>
        <taxon>Cytophagales</taxon>
        <taxon>Spirosomataceae</taxon>
        <taxon>Dyadobacter</taxon>
    </lineage>
</organism>
<evidence type="ECO:0008006" key="3">
    <source>
        <dbReference type="Google" id="ProtNLM"/>
    </source>
</evidence>